<dbReference type="Pfam" id="PF05821">
    <property type="entry name" value="NDUF_B8"/>
    <property type="match status" value="1"/>
</dbReference>
<gene>
    <name evidence="3" type="primary">LOC114245516</name>
</gene>
<dbReference type="OrthoDB" id="2014058at2759"/>
<dbReference type="CTD" id="31604"/>
<name>A0A6J2JVA9_BOMMA</name>
<evidence type="ECO:0000313" key="3">
    <source>
        <dbReference type="RefSeq" id="XP_028033505.1"/>
    </source>
</evidence>
<organism evidence="2 3">
    <name type="scientific">Bombyx mandarina</name>
    <name type="common">Wild silk moth</name>
    <name type="synonym">Wild silkworm</name>
    <dbReference type="NCBI Taxonomy" id="7092"/>
    <lineage>
        <taxon>Eukaryota</taxon>
        <taxon>Metazoa</taxon>
        <taxon>Ecdysozoa</taxon>
        <taxon>Arthropoda</taxon>
        <taxon>Hexapoda</taxon>
        <taxon>Insecta</taxon>
        <taxon>Pterygota</taxon>
        <taxon>Neoptera</taxon>
        <taxon>Endopterygota</taxon>
        <taxon>Lepidoptera</taxon>
        <taxon>Glossata</taxon>
        <taxon>Ditrysia</taxon>
        <taxon>Bombycoidea</taxon>
        <taxon>Bombycidae</taxon>
        <taxon>Bombycinae</taxon>
        <taxon>Bombyx</taxon>
    </lineage>
</organism>
<evidence type="ECO:0000256" key="1">
    <source>
        <dbReference type="SAM" id="Phobius"/>
    </source>
</evidence>
<sequence>MSSKCIVYGCMFLNVKMSSLLKRALFNNSQSIRKTAALFCNATRNHWNYQYQPGPYPKTPEERAAAAKKYGMTVEEYTPYPEDMGYGDYPKLPDIGEDSKDPHYPYDNPELKRNFNEPLHATAEIFGGDRCDISIRRRFSLLHQWTWFLGTLGGFALLMVFLEDYKIGRPVTAKQIPGQGVHYLFSPN</sequence>
<dbReference type="PANTHER" id="PTHR12840:SF1">
    <property type="entry name" value="NADH DEHYDROGENASE [UBIQUINONE] 1 BETA SUBCOMPLEX SUBUNIT 8, MITOCHONDRIAL"/>
    <property type="match status" value="1"/>
</dbReference>
<dbReference type="GeneID" id="114245516"/>
<dbReference type="GO" id="GO:0005739">
    <property type="term" value="C:mitochondrion"/>
    <property type="evidence" value="ECO:0007669"/>
    <property type="project" value="InterPro"/>
</dbReference>
<dbReference type="Proteomes" id="UP000504629">
    <property type="component" value="Unplaced"/>
</dbReference>
<keyword evidence="1" id="KW-1133">Transmembrane helix</keyword>
<dbReference type="InterPro" id="IPR008699">
    <property type="entry name" value="NDUFB8"/>
</dbReference>
<reference evidence="3" key="1">
    <citation type="submission" date="2025-08" db="UniProtKB">
        <authorList>
            <consortium name="RefSeq"/>
        </authorList>
    </citation>
    <scope>IDENTIFICATION</scope>
    <source>
        <tissue evidence="3">Silk gland</tissue>
    </source>
</reference>
<protein>
    <submittedName>
        <fullName evidence="3">NADH dehydrogenase [ubiquinone] 1 beta subcomplex subunit 8, mitochondrial</fullName>
    </submittedName>
</protein>
<dbReference type="AlphaFoldDB" id="A0A6J2JVA9"/>
<dbReference type="PANTHER" id="PTHR12840">
    <property type="entry name" value="NADH-UBIQUINONE OXIDOREDUCTASE ASHI SUBUNIT"/>
    <property type="match status" value="1"/>
</dbReference>
<dbReference type="RefSeq" id="XP_028033505.1">
    <property type="nucleotide sequence ID" value="XM_028177704.1"/>
</dbReference>
<accession>A0A6J2JVA9</accession>
<dbReference type="KEGG" id="bman:114245516"/>
<feature type="transmembrane region" description="Helical" evidence="1">
    <location>
        <begin position="145"/>
        <end position="162"/>
    </location>
</feature>
<proteinExistence type="predicted"/>
<keyword evidence="1" id="KW-0812">Transmembrane</keyword>
<keyword evidence="1" id="KW-0472">Membrane</keyword>
<evidence type="ECO:0000313" key="2">
    <source>
        <dbReference type="Proteomes" id="UP000504629"/>
    </source>
</evidence>
<keyword evidence="2" id="KW-1185">Reference proteome</keyword>